<gene>
    <name evidence="2" type="ORF">VN97_g12074</name>
</gene>
<evidence type="ECO:0000313" key="3">
    <source>
        <dbReference type="Proteomes" id="UP001227192"/>
    </source>
</evidence>
<reference evidence="2" key="1">
    <citation type="submission" date="2015-06" db="EMBL/GenBank/DDBJ databases">
        <authorList>
            <person name="Nguyen H."/>
        </authorList>
    </citation>
    <scope>NUCLEOTIDE SEQUENCE</scope>
    <source>
        <strain evidence="2">DAOM 180753</strain>
    </source>
</reference>
<feature type="compositionally biased region" description="Low complexity" evidence="1">
    <location>
        <begin position="59"/>
        <end position="69"/>
    </location>
</feature>
<evidence type="ECO:0000313" key="2">
    <source>
        <dbReference type="EMBL" id="KAJ9481406.1"/>
    </source>
</evidence>
<dbReference type="EMBL" id="LACB01000790">
    <property type="protein sequence ID" value="KAJ9481406.1"/>
    <property type="molecule type" value="Genomic_DNA"/>
</dbReference>
<feature type="region of interest" description="Disordered" evidence="1">
    <location>
        <begin position="1"/>
        <end position="79"/>
    </location>
</feature>
<proteinExistence type="predicted"/>
<keyword evidence="3" id="KW-1185">Reference proteome</keyword>
<organism evidence="2 3">
    <name type="scientific">Penicillium thymicola</name>
    <dbReference type="NCBI Taxonomy" id="293382"/>
    <lineage>
        <taxon>Eukaryota</taxon>
        <taxon>Fungi</taxon>
        <taxon>Dikarya</taxon>
        <taxon>Ascomycota</taxon>
        <taxon>Pezizomycotina</taxon>
        <taxon>Eurotiomycetes</taxon>
        <taxon>Eurotiomycetidae</taxon>
        <taxon>Eurotiales</taxon>
        <taxon>Aspergillaceae</taxon>
        <taxon>Penicillium</taxon>
    </lineage>
</organism>
<accession>A0AAI9X2C5</accession>
<protein>
    <submittedName>
        <fullName evidence="2">Uncharacterized protein</fullName>
    </submittedName>
</protein>
<comment type="caution">
    <text evidence="2">The sequence shown here is derived from an EMBL/GenBank/DDBJ whole genome shotgun (WGS) entry which is preliminary data.</text>
</comment>
<name>A0AAI9X2C5_PENTH</name>
<feature type="compositionally biased region" description="Low complexity" evidence="1">
    <location>
        <begin position="25"/>
        <end position="44"/>
    </location>
</feature>
<reference evidence="2" key="2">
    <citation type="journal article" date="2016" name="Fungal Biol.">
        <title>Ochratoxin A production by Penicillium thymicola.</title>
        <authorList>
            <person name="Nguyen H.D.T."/>
            <person name="McMullin D.R."/>
            <person name="Ponomareva E."/>
            <person name="Riley R."/>
            <person name="Pomraning K.R."/>
            <person name="Baker S.E."/>
            <person name="Seifert K.A."/>
        </authorList>
    </citation>
    <scope>NUCLEOTIDE SEQUENCE</scope>
    <source>
        <strain evidence="2">DAOM 180753</strain>
    </source>
</reference>
<dbReference type="Proteomes" id="UP001227192">
    <property type="component" value="Unassembled WGS sequence"/>
</dbReference>
<evidence type="ECO:0000256" key="1">
    <source>
        <dbReference type="SAM" id="MobiDB-lite"/>
    </source>
</evidence>
<dbReference type="AlphaFoldDB" id="A0AAI9X2C5"/>
<sequence>MADDLVSASGSDASSLPFGANYSDSQSNTSTVVSGTTSEYVSSETSEDRDFIVDDTESISDSQSISSASEDPDIESLDGEAGYLAKERVMIPIKAIGQRFTDQDGQQNVQYLVLWYSWESADSVPISIDREDLELL</sequence>